<feature type="transmembrane region" description="Helical" evidence="7">
    <location>
        <begin position="436"/>
        <end position="457"/>
    </location>
</feature>
<evidence type="ECO:0000313" key="9">
    <source>
        <dbReference type="Proteomes" id="UP000799423"/>
    </source>
</evidence>
<keyword evidence="3 7" id="KW-0812">Transmembrane</keyword>
<keyword evidence="9" id="KW-1185">Reference proteome</keyword>
<dbReference type="GO" id="GO:0022857">
    <property type="term" value="F:transmembrane transporter activity"/>
    <property type="evidence" value="ECO:0007669"/>
    <property type="project" value="InterPro"/>
</dbReference>
<evidence type="ECO:0000256" key="3">
    <source>
        <dbReference type="ARBA" id="ARBA00022692"/>
    </source>
</evidence>
<name>A0A6A7B2U0_9PLEO</name>
<dbReference type="SUPFAM" id="SSF103473">
    <property type="entry name" value="MFS general substrate transporter"/>
    <property type="match status" value="1"/>
</dbReference>
<feature type="transmembrane region" description="Helical" evidence="7">
    <location>
        <begin position="410"/>
        <end position="430"/>
    </location>
</feature>
<organism evidence="8 9">
    <name type="scientific">Plenodomus tracheiphilus IPT5</name>
    <dbReference type="NCBI Taxonomy" id="1408161"/>
    <lineage>
        <taxon>Eukaryota</taxon>
        <taxon>Fungi</taxon>
        <taxon>Dikarya</taxon>
        <taxon>Ascomycota</taxon>
        <taxon>Pezizomycotina</taxon>
        <taxon>Dothideomycetes</taxon>
        <taxon>Pleosporomycetidae</taxon>
        <taxon>Pleosporales</taxon>
        <taxon>Pleosporineae</taxon>
        <taxon>Leptosphaeriaceae</taxon>
        <taxon>Plenodomus</taxon>
    </lineage>
</organism>
<keyword evidence="5 7" id="KW-0472">Membrane</keyword>
<dbReference type="OrthoDB" id="2441642at2759"/>
<evidence type="ECO:0000256" key="5">
    <source>
        <dbReference type="ARBA" id="ARBA00023136"/>
    </source>
</evidence>
<proteinExistence type="predicted"/>
<dbReference type="PANTHER" id="PTHR23502:SF51">
    <property type="entry name" value="QUINIDINE RESISTANCE PROTEIN 1-RELATED"/>
    <property type="match status" value="1"/>
</dbReference>
<evidence type="ECO:0000313" key="8">
    <source>
        <dbReference type="EMBL" id="KAF2849810.1"/>
    </source>
</evidence>
<dbReference type="Proteomes" id="UP000799423">
    <property type="component" value="Unassembled WGS sequence"/>
</dbReference>
<feature type="transmembrane region" description="Helical" evidence="7">
    <location>
        <begin position="341"/>
        <end position="362"/>
    </location>
</feature>
<accession>A0A6A7B2U0</accession>
<dbReference type="InterPro" id="IPR011701">
    <property type="entry name" value="MFS"/>
</dbReference>
<dbReference type="GO" id="GO:0005886">
    <property type="term" value="C:plasma membrane"/>
    <property type="evidence" value="ECO:0007669"/>
    <property type="project" value="TreeGrafter"/>
</dbReference>
<feature type="transmembrane region" description="Helical" evidence="7">
    <location>
        <begin position="49"/>
        <end position="71"/>
    </location>
</feature>
<feature type="transmembrane region" description="Helical" evidence="7">
    <location>
        <begin position="250"/>
        <end position="275"/>
    </location>
</feature>
<feature type="transmembrane region" description="Helical" evidence="7">
    <location>
        <begin position="368"/>
        <end position="389"/>
    </location>
</feature>
<feature type="transmembrane region" description="Helical" evidence="7">
    <location>
        <begin position="77"/>
        <end position="98"/>
    </location>
</feature>
<feature type="transmembrane region" description="Helical" evidence="7">
    <location>
        <begin position="110"/>
        <end position="127"/>
    </location>
</feature>
<feature type="region of interest" description="Disordered" evidence="6">
    <location>
        <begin position="1"/>
        <end position="23"/>
    </location>
</feature>
<dbReference type="InterPro" id="IPR036259">
    <property type="entry name" value="MFS_trans_sf"/>
</dbReference>
<sequence>MENMVSRTSNANNKDLEASSKREELTADAPDLLSLRTDQPYTVFNSRRITFIIFIAAFARLMSPLSAAAYFPALNVLAHDMIVSSASINLTVTTYMIFQNLADSISCRPVVIAGFVVYIAACVGLALQRSFAALMVLPCIQSAATSSTVAISVSVAADLSTPAERGKYMGLVTSGTAMGTAIGPRSIFWFLAVLVGMYMVPLVLWFPETRRNIVGNGSIKAQNTMDSPSSSYRGVPNPLNTLKIMAHKDVALILIYNAIVYTAFDTITASTPYLFGRIYHLDVLKIGFCYISFGVANFLAPLLSGWLLDWNFQRVALNAGIRINKKCAQSMADFPLEKARLIIALTMAVLGALALLCYGWVLEVNRPLAAALLLQFVIGISVTGAFQVMNVVIVDYHPKTPATATAANNLARYWTASVVNYLIILMIDGVGREWCFTFVGLVLLFSSSELLVLIRYGPLWRKARMAKEDL</sequence>
<dbReference type="AlphaFoldDB" id="A0A6A7B2U0"/>
<gene>
    <name evidence="8" type="ORF">T440DRAFT_532688</name>
</gene>
<evidence type="ECO:0000256" key="6">
    <source>
        <dbReference type="SAM" id="MobiDB-lite"/>
    </source>
</evidence>
<feature type="compositionally biased region" description="Polar residues" evidence="6">
    <location>
        <begin position="1"/>
        <end position="13"/>
    </location>
</feature>
<keyword evidence="2" id="KW-0813">Transport</keyword>
<protein>
    <submittedName>
        <fullName evidence="8">MFS general substrate transporter</fullName>
    </submittedName>
</protein>
<dbReference type="EMBL" id="MU006309">
    <property type="protein sequence ID" value="KAF2849810.1"/>
    <property type="molecule type" value="Genomic_DNA"/>
</dbReference>
<dbReference type="Gene3D" id="1.20.1250.20">
    <property type="entry name" value="MFS general substrate transporter like domains"/>
    <property type="match status" value="1"/>
</dbReference>
<feature type="compositionally biased region" description="Basic and acidic residues" evidence="6">
    <location>
        <begin position="14"/>
        <end position="23"/>
    </location>
</feature>
<feature type="transmembrane region" description="Helical" evidence="7">
    <location>
        <begin position="187"/>
        <end position="206"/>
    </location>
</feature>
<reference evidence="8" key="1">
    <citation type="submission" date="2020-01" db="EMBL/GenBank/DDBJ databases">
        <authorList>
            <consortium name="DOE Joint Genome Institute"/>
            <person name="Haridas S."/>
            <person name="Albert R."/>
            <person name="Binder M."/>
            <person name="Bloem J."/>
            <person name="Labutti K."/>
            <person name="Salamov A."/>
            <person name="Andreopoulos B."/>
            <person name="Baker S.E."/>
            <person name="Barry K."/>
            <person name="Bills G."/>
            <person name="Bluhm B.H."/>
            <person name="Cannon C."/>
            <person name="Castanera R."/>
            <person name="Culley D.E."/>
            <person name="Daum C."/>
            <person name="Ezra D."/>
            <person name="Gonzalez J.B."/>
            <person name="Henrissat B."/>
            <person name="Kuo A."/>
            <person name="Liang C."/>
            <person name="Lipzen A."/>
            <person name="Lutzoni F."/>
            <person name="Magnuson J."/>
            <person name="Mondo S."/>
            <person name="Nolan M."/>
            <person name="Ohm R."/>
            <person name="Pangilinan J."/>
            <person name="Park H.-J."/>
            <person name="Ramirez L."/>
            <person name="Alfaro M."/>
            <person name="Sun H."/>
            <person name="Tritt A."/>
            <person name="Yoshinaga Y."/>
            <person name="Zwiers L.-H."/>
            <person name="Turgeon B.G."/>
            <person name="Goodwin S.B."/>
            <person name="Spatafora J.W."/>
            <person name="Crous P.W."/>
            <person name="Grigoriev I.V."/>
        </authorList>
    </citation>
    <scope>NUCLEOTIDE SEQUENCE</scope>
    <source>
        <strain evidence="8">IPT5</strain>
    </source>
</reference>
<dbReference type="PANTHER" id="PTHR23502">
    <property type="entry name" value="MAJOR FACILITATOR SUPERFAMILY"/>
    <property type="match status" value="1"/>
</dbReference>
<keyword evidence="4 7" id="KW-1133">Transmembrane helix</keyword>
<evidence type="ECO:0000256" key="4">
    <source>
        <dbReference type="ARBA" id="ARBA00022989"/>
    </source>
</evidence>
<comment type="subcellular location">
    <subcellularLocation>
        <location evidence="1">Membrane</location>
        <topology evidence="1">Multi-pass membrane protein</topology>
    </subcellularLocation>
</comment>
<dbReference type="Pfam" id="PF07690">
    <property type="entry name" value="MFS_1"/>
    <property type="match status" value="1"/>
</dbReference>
<evidence type="ECO:0000256" key="7">
    <source>
        <dbReference type="SAM" id="Phobius"/>
    </source>
</evidence>
<feature type="transmembrane region" description="Helical" evidence="7">
    <location>
        <begin position="287"/>
        <end position="308"/>
    </location>
</feature>
<evidence type="ECO:0000256" key="1">
    <source>
        <dbReference type="ARBA" id="ARBA00004141"/>
    </source>
</evidence>
<evidence type="ECO:0000256" key="2">
    <source>
        <dbReference type="ARBA" id="ARBA00022448"/>
    </source>
</evidence>